<organism evidence="1 2">
    <name type="scientific">Kwoniella shandongensis</name>
    <dbReference type="NCBI Taxonomy" id="1734106"/>
    <lineage>
        <taxon>Eukaryota</taxon>
        <taxon>Fungi</taxon>
        <taxon>Dikarya</taxon>
        <taxon>Basidiomycota</taxon>
        <taxon>Agaricomycotina</taxon>
        <taxon>Tremellomycetes</taxon>
        <taxon>Tremellales</taxon>
        <taxon>Cryptococcaceae</taxon>
        <taxon>Kwoniella</taxon>
    </lineage>
</organism>
<dbReference type="AlphaFoldDB" id="A0A5M6BWC8"/>
<dbReference type="KEGG" id="ksn:43589712"/>
<reference evidence="1" key="1">
    <citation type="submission" date="2017-08" db="EMBL/GenBank/DDBJ databases">
        <authorList>
            <person name="Cuomo C."/>
            <person name="Billmyre B."/>
            <person name="Heitman J."/>
        </authorList>
    </citation>
    <scope>NUCLEOTIDE SEQUENCE</scope>
    <source>
        <strain evidence="1">CBS 12478</strain>
    </source>
</reference>
<dbReference type="SUPFAM" id="SSF51197">
    <property type="entry name" value="Clavaminate synthase-like"/>
    <property type="match status" value="1"/>
</dbReference>
<dbReference type="InterPro" id="IPR003819">
    <property type="entry name" value="TauD/TfdA-like"/>
</dbReference>
<reference evidence="1" key="2">
    <citation type="submission" date="2024-01" db="EMBL/GenBank/DDBJ databases">
        <title>Comparative genomics of Cryptococcus and Kwoniella reveals pathogenesis evolution and contrasting modes of karyotype evolution via chromosome fusion or intercentromeric recombination.</title>
        <authorList>
            <person name="Coelho M.A."/>
            <person name="David-Palma M."/>
            <person name="Shea T."/>
            <person name="Bowers K."/>
            <person name="McGinley-Smith S."/>
            <person name="Mohammad A.W."/>
            <person name="Gnirke A."/>
            <person name="Yurkov A.M."/>
            <person name="Nowrousian M."/>
            <person name="Sun S."/>
            <person name="Cuomo C.A."/>
            <person name="Heitman J."/>
        </authorList>
    </citation>
    <scope>NUCLEOTIDE SEQUENCE</scope>
    <source>
        <strain evidence="1">CBS 12478</strain>
    </source>
</reference>
<keyword evidence="2" id="KW-1185">Reference proteome</keyword>
<dbReference type="GeneID" id="43589712"/>
<evidence type="ECO:0000313" key="2">
    <source>
        <dbReference type="Proteomes" id="UP000322225"/>
    </source>
</evidence>
<dbReference type="PANTHER" id="PTHR10696:SF21">
    <property type="entry name" value="TAUD_TFDA-LIKE DOMAIN-CONTAINING PROTEIN"/>
    <property type="match status" value="1"/>
</dbReference>
<dbReference type="GO" id="GO:0016491">
    <property type="term" value="F:oxidoreductase activity"/>
    <property type="evidence" value="ECO:0007669"/>
    <property type="project" value="InterPro"/>
</dbReference>
<dbReference type="InterPro" id="IPR050411">
    <property type="entry name" value="AlphaKG_dependent_hydroxylases"/>
</dbReference>
<dbReference type="RefSeq" id="XP_031860052.1">
    <property type="nucleotide sequence ID" value="XM_032005563.1"/>
</dbReference>
<dbReference type="EMBL" id="CP144056">
    <property type="protein sequence ID" value="WWD18879.1"/>
    <property type="molecule type" value="Genomic_DNA"/>
</dbReference>
<dbReference type="Proteomes" id="UP000322225">
    <property type="component" value="Chromosome 6"/>
</dbReference>
<dbReference type="Gene3D" id="3.60.130.10">
    <property type="entry name" value="Clavaminate synthase-like"/>
    <property type="match status" value="1"/>
</dbReference>
<accession>A0A5M6BWC8</accession>
<gene>
    <name evidence="1" type="ORF">CI109_103334</name>
</gene>
<sequence length="365" mass="40433">MSFPGPYLVEIRAQGQVALPTGFVSPLILAPSSSARTPAEWNDVIESWDREEVRRALWSHGGILLRGLPIETAQHFSELLHAFKWTPHVEVGNPVKRTVHAPNVANANEGPPELYIPAHNEFGISSIFPSNICFWARIAPEKGQGGETPISSSQWVLQRLKEEAPEFVQTLADKGVTYTIYHPPTQLSGDANGNGVLAAWGSKVVPGDDAATTKAKVEEEIQRISPETTWRWESDGGLFTFQRQPAFRIHPLSGEPILFGNITSYFGGAKNRGTLEPPYLDATGFYKPPPLYGDDSAIPLEYLELLMTIVEQVRAVVPWEQNDVFVIDNLAFQHSRLPWKKGSRSILASLWDSGLEKDMVATTRV</sequence>
<protein>
    <submittedName>
        <fullName evidence="1">Uncharacterized protein</fullName>
    </submittedName>
</protein>
<dbReference type="Pfam" id="PF02668">
    <property type="entry name" value="TauD"/>
    <property type="match status" value="1"/>
</dbReference>
<dbReference type="PANTHER" id="PTHR10696">
    <property type="entry name" value="GAMMA-BUTYROBETAINE HYDROXYLASE-RELATED"/>
    <property type="match status" value="1"/>
</dbReference>
<proteinExistence type="predicted"/>
<dbReference type="OrthoDB" id="408743at2759"/>
<evidence type="ECO:0000313" key="1">
    <source>
        <dbReference type="EMBL" id="WWD18879.1"/>
    </source>
</evidence>
<name>A0A5M6BWC8_9TREE</name>
<dbReference type="InterPro" id="IPR042098">
    <property type="entry name" value="TauD-like_sf"/>
</dbReference>